<dbReference type="InParanoid" id="A0A218Z7C0"/>
<evidence type="ECO:0000256" key="1">
    <source>
        <dbReference type="SAM" id="MobiDB-lite"/>
    </source>
</evidence>
<accession>A0A218Z7C0</accession>
<dbReference type="Proteomes" id="UP000242519">
    <property type="component" value="Unassembled WGS sequence"/>
</dbReference>
<comment type="caution">
    <text evidence="2">The sequence shown here is derived from an EMBL/GenBank/DDBJ whole genome shotgun (WGS) entry which is preliminary data.</text>
</comment>
<protein>
    <submittedName>
        <fullName evidence="2">Uncharacterized protein</fullName>
    </submittedName>
</protein>
<keyword evidence="3" id="KW-1185">Reference proteome</keyword>
<feature type="region of interest" description="Disordered" evidence="1">
    <location>
        <begin position="1"/>
        <end position="23"/>
    </location>
</feature>
<evidence type="ECO:0000313" key="3">
    <source>
        <dbReference type="Proteomes" id="UP000242519"/>
    </source>
</evidence>
<dbReference type="EMBL" id="MZNU01000160">
    <property type="protein sequence ID" value="OWP03888.1"/>
    <property type="molecule type" value="Genomic_DNA"/>
</dbReference>
<gene>
    <name evidence="2" type="ORF">B2J93_4830</name>
</gene>
<sequence length="280" mass="30249">MPGCNLASGGGVPRSSGTMGSSETVPYLTTRFAERHGYTCSYDYHASGTRAETATRSRDAESWRRGMGTWKYLRHLSNTSAETTVFLPACASHSAPVRCSFSFSGEESRIHQSSEMLSAPNTPIVMGTCRINHISTLLLLLLTAPAESAMDQAAGHHTPQSPQIADPRGHHNPALVPLPVDTFLPRPAYRSNVVLATRVSRGEKGSEGVATCHNSPGLGAREKTKLRLSGEAGDPAGTTGLVMRIRSMRLYPQSPLGASGPLMVWKCGRRRARGRRKPRR</sequence>
<evidence type="ECO:0000313" key="2">
    <source>
        <dbReference type="EMBL" id="OWP03888.1"/>
    </source>
</evidence>
<organism evidence="2 3">
    <name type="scientific">Diplocarpon coronariae</name>
    <dbReference type="NCBI Taxonomy" id="2795749"/>
    <lineage>
        <taxon>Eukaryota</taxon>
        <taxon>Fungi</taxon>
        <taxon>Dikarya</taxon>
        <taxon>Ascomycota</taxon>
        <taxon>Pezizomycotina</taxon>
        <taxon>Leotiomycetes</taxon>
        <taxon>Helotiales</taxon>
        <taxon>Drepanopezizaceae</taxon>
        <taxon>Diplocarpon</taxon>
    </lineage>
</organism>
<reference evidence="2 3" key="1">
    <citation type="submission" date="2017-04" db="EMBL/GenBank/DDBJ databases">
        <title>Draft genome sequence of Marssonina coronaria NL1: causal agent of apple blotch.</title>
        <authorList>
            <person name="Cheng Q."/>
        </authorList>
    </citation>
    <scope>NUCLEOTIDE SEQUENCE [LARGE SCALE GENOMIC DNA]</scope>
    <source>
        <strain evidence="2 3">NL1</strain>
    </source>
</reference>
<proteinExistence type="predicted"/>
<dbReference type="AlphaFoldDB" id="A0A218Z7C0"/>
<feature type="region of interest" description="Disordered" evidence="1">
    <location>
        <begin position="151"/>
        <end position="172"/>
    </location>
</feature>
<name>A0A218Z7C0_9HELO</name>